<evidence type="ECO:0000259" key="1">
    <source>
        <dbReference type="Pfam" id="PF13439"/>
    </source>
</evidence>
<dbReference type="SUPFAM" id="SSF53756">
    <property type="entry name" value="UDP-Glycosyltransferase/glycogen phosphorylase"/>
    <property type="match status" value="1"/>
</dbReference>
<feature type="domain" description="Glycosyltransferase subfamily 4-like N-terminal" evidence="1">
    <location>
        <begin position="23"/>
        <end position="145"/>
    </location>
</feature>
<proteinExistence type="predicted"/>
<sequence>MKILHIIPAAWHYFDVIRDQAFQMIEAESRLGLEVEAFTFQYSRPNERSQQAIYIQAPSRTFAGHANLKQVIESLDTFEVINVHCPFLGAVPDIIRWKRQHPAKPIIVTYHGRLTTTDLFGVFISWYNAWYESKLFRAAETIVALQPLSARPKKAQVVDLTNSADALQLMPEVYLKALYSNFVNNHII</sequence>
<protein>
    <recommendedName>
        <fullName evidence="1">Glycosyltransferase subfamily 4-like N-terminal domain-containing protein</fullName>
    </recommendedName>
</protein>
<dbReference type="Proteomes" id="UP000176413">
    <property type="component" value="Unassembled WGS sequence"/>
</dbReference>
<name>A0A1F6MA34_9BACT</name>
<organism evidence="2 3">
    <name type="scientific">Candidatus Magasanikbacteria bacterium RIFCSPHIGHO2_02_FULL_45_10</name>
    <dbReference type="NCBI Taxonomy" id="1798679"/>
    <lineage>
        <taxon>Bacteria</taxon>
        <taxon>Candidatus Magasanikiibacteriota</taxon>
    </lineage>
</organism>
<reference evidence="2 3" key="1">
    <citation type="journal article" date="2016" name="Nat. Commun.">
        <title>Thousands of microbial genomes shed light on interconnected biogeochemical processes in an aquifer system.</title>
        <authorList>
            <person name="Anantharaman K."/>
            <person name="Brown C.T."/>
            <person name="Hug L.A."/>
            <person name="Sharon I."/>
            <person name="Castelle C.J."/>
            <person name="Probst A.J."/>
            <person name="Thomas B.C."/>
            <person name="Singh A."/>
            <person name="Wilkins M.J."/>
            <person name="Karaoz U."/>
            <person name="Brodie E.L."/>
            <person name="Williams K.H."/>
            <person name="Hubbard S.S."/>
            <person name="Banfield J.F."/>
        </authorList>
    </citation>
    <scope>NUCLEOTIDE SEQUENCE [LARGE SCALE GENOMIC DNA]</scope>
</reference>
<dbReference type="AlphaFoldDB" id="A0A1F6MA34"/>
<evidence type="ECO:0000313" key="2">
    <source>
        <dbReference type="EMBL" id="OGH68428.1"/>
    </source>
</evidence>
<dbReference type="EMBL" id="MFQA01000042">
    <property type="protein sequence ID" value="OGH68428.1"/>
    <property type="molecule type" value="Genomic_DNA"/>
</dbReference>
<dbReference type="Gene3D" id="3.40.50.2000">
    <property type="entry name" value="Glycogen Phosphorylase B"/>
    <property type="match status" value="1"/>
</dbReference>
<dbReference type="InterPro" id="IPR028098">
    <property type="entry name" value="Glyco_trans_4-like_N"/>
</dbReference>
<evidence type="ECO:0000313" key="3">
    <source>
        <dbReference type="Proteomes" id="UP000176413"/>
    </source>
</evidence>
<dbReference type="Pfam" id="PF13439">
    <property type="entry name" value="Glyco_transf_4"/>
    <property type="match status" value="1"/>
</dbReference>
<comment type="caution">
    <text evidence="2">The sequence shown here is derived from an EMBL/GenBank/DDBJ whole genome shotgun (WGS) entry which is preliminary data.</text>
</comment>
<accession>A0A1F6MA34</accession>
<gene>
    <name evidence="2" type="ORF">A3D53_03345</name>
</gene>